<keyword evidence="2" id="KW-0813">Transport</keyword>
<dbReference type="GO" id="GO:0005085">
    <property type="term" value="F:guanyl-nucleotide exchange factor activity"/>
    <property type="evidence" value="ECO:0007669"/>
    <property type="project" value="InterPro"/>
</dbReference>
<protein>
    <submittedName>
        <fullName evidence="13">Uncharacterized protein</fullName>
    </submittedName>
</protein>
<evidence type="ECO:0000256" key="6">
    <source>
        <dbReference type="ARBA" id="ARBA00022824"/>
    </source>
</evidence>
<proteinExistence type="predicted"/>
<dbReference type="SUPFAM" id="SSF50998">
    <property type="entry name" value="Quinoprotein alcohol dehydrogenase-like"/>
    <property type="match status" value="1"/>
</dbReference>
<dbReference type="PANTHER" id="PTHR23284:SF0">
    <property type="entry name" value="PROLACTIN REGULATORY ELEMENT-BINDING PROTEIN"/>
    <property type="match status" value="1"/>
</dbReference>
<evidence type="ECO:0000256" key="4">
    <source>
        <dbReference type="ARBA" id="ARBA00022692"/>
    </source>
</evidence>
<evidence type="ECO:0000256" key="5">
    <source>
        <dbReference type="ARBA" id="ARBA00022737"/>
    </source>
</evidence>
<dbReference type="EMBL" id="SPOI01000121">
    <property type="protein sequence ID" value="TIB36633.1"/>
    <property type="molecule type" value="Genomic_DNA"/>
</dbReference>
<dbReference type="GO" id="GO:0003400">
    <property type="term" value="P:regulation of COPII vesicle coating"/>
    <property type="evidence" value="ECO:0007669"/>
    <property type="project" value="TreeGrafter"/>
</dbReference>
<comment type="subcellular location">
    <subcellularLocation>
        <location evidence="1">Endoplasmic reticulum membrane</location>
        <topology evidence="1">Single-pass type II membrane protein</topology>
    </subcellularLocation>
</comment>
<dbReference type="GO" id="GO:0015031">
    <property type="term" value="P:protein transport"/>
    <property type="evidence" value="ECO:0007669"/>
    <property type="project" value="UniProtKB-KW"/>
</dbReference>
<dbReference type="PROSITE" id="PS50082">
    <property type="entry name" value="WD_REPEATS_2"/>
    <property type="match status" value="1"/>
</dbReference>
<keyword evidence="10 12" id="KW-0472">Membrane</keyword>
<evidence type="ECO:0000256" key="10">
    <source>
        <dbReference type="ARBA" id="ARBA00023136"/>
    </source>
</evidence>
<feature type="repeat" description="WD" evidence="11">
    <location>
        <begin position="325"/>
        <end position="355"/>
    </location>
</feature>
<evidence type="ECO:0000256" key="7">
    <source>
        <dbReference type="ARBA" id="ARBA00022892"/>
    </source>
</evidence>
<dbReference type="InterPro" id="IPR045260">
    <property type="entry name" value="Sec12-like"/>
</dbReference>
<evidence type="ECO:0000256" key="12">
    <source>
        <dbReference type="SAM" id="Phobius"/>
    </source>
</evidence>
<evidence type="ECO:0000256" key="2">
    <source>
        <dbReference type="ARBA" id="ARBA00022448"/>
    </source>
</evidence>
<dbReference type="InterPro" id="IPR011047">
    <property type="entry name" value="Quinoprotein_ADH-like_sf"/>
</dbReference>
<dbReference type="GO" id="GO:0005789">
    <property type="term" value="C:endoplasmic reticulum membrane"/>
    <property type="evidence" value="ECO:0007669"/>
    <property type="project" value="UniProtKB-SubCell"/>
</dbReference>
<comment type="caution">
    <text evidence="13">The sequence shown here is derived from an EMBL/GenBank/DDBJ whole genome shotgun (WGS) entry which is preliminary data.</text>
</comment>
<dbReference type="Pfam" id="PF00400">
    <property type="entry name" value="WD40"/>
    <property type="match status" value="1"/>
</dbReference>
<keyword evidence="9 12" id="KW-1133">Transmembrane helix</keyword>
<keyword evidence="8" id="KW-0653">Protein transport</keyword>
<evidence type="ECO:0000256" key="1">
    <source>
        <dbReference type="ARBA" id="ARBA00004648"/>
    </source>
</evidence>
<dbReference type="Proteomes" id="UP000310689">
    <property type="component" value="Unassembled WGS sequence"/>
</dbReference>
<keyword evidence="3 11" id="KW-0853">WD repeat</keyword>
<dbReference type="Gene3D" id="2.130.10.10">
    <property type="entry name" value="YVTN repeat-like/Quinoprotein amine dehydrogenase"/>
    <property type="match status" value="1"/>
</dbReference>
<keyword evidence="7" id="KW-0931">ER-Golgi transport</keyword>
<evidence type="ECO:0000313" key="13">
    <source>
        <dbReference type="EMBL" id="TIB36633.1"/>
    </source>
</evidence>
<accession>A0A4T0J2N8</accession>
<reference evidence="13 14" key="1">
    <citation type="submission" date="2019-03" db="EMBL/GenBank/DDBJ databases">
        <title>Sequencing 23 genomes of Wallemia ichthyophaga.</title>
        <authorList>
            <person name="Gostincar C."/>
        </authorList>
    </citation>
    <scope>NUCLEOTIDE SEQUENCE [LARGE SCALE GENOMIC DNA]</scope>
    <source>
        <strain evidence="13 14">EXF-6200</strain>
    </source>
</reference>
<dbReference type="InterPro" id="IPR015943">
    <property type="entry name" value="WD40/YVTN_repeat-like_dom_sf"/>
</dbReference>
<dbReference type="PANTHER" id="PTHR23284">
    <property type="entry name" value="PROLACTIN REGULATORY ELEMENT BINDING PROTEIN"/>
    <property type="match status" value="1"/>
</dbReference>
<organism evidence="13 14">
    <name type="scientific">Wallemia ichthyophaga</name>
    <dbReference type="NCBI Taxonomy" id="245174"/>
    <lineage>
        <taxon>Eukaryota</taxon>
        <taxon>Fungi</taxon>
        <taxon>Dikarya</taxon>
        <taxon>Basidiomycota</taxon>
        <taxon>Wallemiomycotina</taxon>
        <taxon>Wallemiomycetes</taxon>
        <taxon>Wallemiales</taxon>
        <taxon>Wallemiaceae</taxon>
        <taxon>Wallemia</taxon>
    </lineage>
</organism>
<keyword evidence="6" id="KW-0256">Endoplasmic reticulum</keyword>
<evidence type="ECO:0000256" key="3">
    <source>
        <dbReference type="ARBA" id="ARBA00022574"/>
    </source>
</evidence>
<feature type="transmembrane region" description="Helical" evidence="12">
    <location>
        <begin position="370"/>
        <end position="391"/>
    </location>
</feature>
<evidence type="ECO:0000256" key="11">
    <source>
        <dbReference type="PROSITE-ProRule" id="PRU00221"/>
    </source>
</evidence>
<evidence type="ECO:0000256" key="9">
    <source>
        <dbReference type="ARBA" id="ARBA00022989"/>
    </source>
</evidence>
<dbReference type="InterPro" id="IPR001680">
    <property type="entry name" value="WD40_rpt"/>
</dbReference>
<dbReference type="PROSITE" id="PS50294">
    <property type="entry name" value="WD_REPEATS_REGION"/>
    <property type="match status" value="1"/>
</dbReference>
<dbReference type="GO" id="GO:0006888">
    <property type="term" value="P:endoplasmic reticulum to Golgi vesicle-mediated transport"/>
    <property type="evidence" value="ECO:0007669"/>
    <property type="project" value="TreeGrafter"/>
</dbReference>
<sequence>MPRVPHKSYPLDFPVYSLTFISPHLLILGGGGGSSSNSGVKNKLGIYSITQNELNLKLAYELDNTDDCPMSLNVPLTNKHYLLAGINSNSEVNENCRLFSIDQQSDQINQIHAKQTIFTNDVTCYQRVAHFSNASNPVLIVDGKSTEKSGSQLHAFSYPDMNPVLHDPFQINGDILNVTFNSDSSLLAVATPTNVLIFTFSVDNKEGKIHCNLNLSHTINHPALPKPSSPSPSFRHANFGRGAHTNRLYTITNSPPPHKKKAARPSFLTAWDVSTWSVVRSVTLADKPITACDLSEDGQLIAFASADLSLGIVSAKTLAPLVRILSAHSFPVTCLSFDPTATVLASGSPDNSVRLIQVPQDLAAGDSARAFVHALVIAILIALLAVLLQLYQTK</sequence>
<evidence type="ECO:0000313" key="14">
    <source>
        <dbReference type="Proteomes" id="UP000310689"/>
    </source>
</evidence>
<gene>
    <name evidence="13" type="ORF">E3P86_02420</name>
</gene>
<dbReference type="SMART" id="SM00320">
    <property type="entry name" value="WD40"/>
    <property type="match status" value="3"/>
</dbReference>
<name>A0A4T0J2N8_WALIC</name>
<dbReference type="AlphaFoldDB" id="A0A4T0J2N8"/>
<evidence type="ECO:0000256" key="8">
    <source>
        <dbReference type="ARBA" id="ARBA00022927"/>
    </source>
</evidence>
<keyword evidence="5" id="KW-0677">Repeat</keyword>
<keyword evidence="4 12" id="KW-0812">Transmembrane</keyword>